<gene>
    <name evidence="2" type="ORF">FUAX_41150</name>
</gene>
<evidence type="ECO:0000313" key="3">
    <source>
        <dbReference type="Proteomes" id="UP001348817"/>
    </source>
</evidence>
<evidence type="ECO:0000313" key="2">
    <source>
        <dbReference type="EMBL" id="BDD11683.1"/>
    </source>
</evidence>
<keyword evidence="1" id="KW-1133">Transmembrane helix</keyword>
<accession>A0AAU9CN31</accession>
<reference evidence="2 3" key="1">
    <citation type="submission" date="2021-12" db="EMBL/GenBank/DDBJ databases">
        <title>Genome sequencing of bacteria with rrn-lacking chromosome and rrn-plasmid.</title>
        <authorList>
            <person name="Anda M."/>
            <person name="Iwasaki W."/>
        </authorList>
    </citation>
    <scope>NUCLEOTIDE SEQUENCE [LARGE SCALE GENOMIC DNA]</scope>
    <source>
        <strain evidence="2 3">DSM 100852</strain>
        <plasmid evidence="2 3">pFA1</plasmid>
    </source>
</reference>
<feature type="transmembrane region" description="Helical" evidence="1">
    <location>
        <begin position="47"/>
        <end position="72"/>
    </location>
</feature>
<dbReference type="RefSeq" id="WP_338394802.1">
    <property type="nucleotide sequence ID" value="NZ_AP025315.1"/>
</dbReference>
<dbReference type="Proteomes" id="UP001348817">
    <property type="component" value="Plasmid pFA1"/>
</dbReference>
<feature type="transmembrane region" description="Helical" evidence="1">
    <location>
        <begin position="21"/>
        <end position="41"/>
    </location>
</feature>
<organism evidence="2 3">
    <name type="scientific">Fulvitalea axinellae</name>
    <dbReference type="NCBI Taxonomy" id="1182444"/>
    <lineage>
        <taxon>Bacteria</taxon>
        <taxon>Pseudomonadati</taxon>
        <taxon>Bacteroidota</taxon>
        <taxon>Cytophagia</taxon>
        <taxon>Cytophagales</taxon>
        <taxon>Persicobacteraceae</taxon>
        <taxon>Fulvitalea</taxon>
    </lineage>
</organism>
<keyword evidence="3" id="KW-1185">Reference proteome</keyword>
<protein>
    <submittedName>
        <fullName evidence="2">Uncharacterized protein</fullName>
    </submittedName>
</protein>
<evidence type="ECO:0000256" key="1">
    <source>
        <dbReference type="SAM" id="Phobius"/>
    </source>
</evidence>
<dbReference type="EMBL" id="AP025315">
    <property type="protein sequence ID" value="BDD11683.1"/>
    <property type="molecule type" value="Genomic_DNA"/>
</dbReference>
<geneLocation type="plasmid" evidence="2 3">
    <name>pFA1</name>
</geneLocation>
<sequence length="176" mass="19574">MEVEEKKVQSSARGGLFSEDGNKIINILTLLTAVCFLYLVWSSGLFHGGAFLTVLKYNWLVFLFPVGIFLFWRKSQYGWSMLATLFVLWIFEAAVQLPDAFAPHSTTGNTGGLMSLLDEIRPTPGDLFSKIGLWSSLLIGICLPNVRQAISIRKMDMAIMACSVGLLIAKRFLLGY</sequence>
<proteinExistence type="predicted"/>
<keyword evidence="1" id="KW-0812">Transmembrane</keyword>
<dbReference type="AlphaFoldDB" id="A0AAU9CN31"/>
<feature type="transmembrane region" description="Helical" evidence="1">
    <location>
        <begin position="127"/>
        <end position="146"/>
    </location>
</feature>
<keyword evidence="1" id="KW-0472">Membrane</keyword>
<dbReference type="KEGG" id="fax:FUAX_41150"/>
<feature type="transmembrane region" description="Helical" evidence="1">
    <location>
        <begin position="79"/>
        <end position="97"/>
    </location>
</feature>
<name>A0AAU9CN31_9BACT</name>
<keyword evidence="2" id="KW-0614">Plasmid</keyword>